<accession>A0A810MWU5</accession>
<sequence length="51" mass="6074">MWTVLETVAGTIWLWLPQLTIILKFSTALIGFVIAVPLLVRRIRRWRRRRG</sequence>
<proteinExistence type="predicted"/>
<evidence type="ECO:0000313" key="2">
    <source>
        <dbReference type="EMBL" id="BCJ65637.1"/>
    </source>
</evidence>
<dbReference type="AlphaFoldDB" id="A0A810MWU5"/>
<reference evidence="2" key="1">
    <citation type="submission" date="2020-08" db="EMBL/GenBank/DDBJ databases">
        <title>Whole genome shotgun sequence of Polymorphospora rubra NBRC 101157.</title>
        <authorList>
            <person name="Komaki H."/>
            <person name="Tamura T."/>
        </authorList>
    </citation>
    <scope>NUCLEOTIDE SEQUENCE</scope>
    <source>
        <strain evidence="2">NBRC 101157</strain>
    </source>
</reference>
<gene>
    <name evidence="2" type="ORF">Prubr_26580</name>
</gene>
<name>A0A810MWU5_9ACTN</name>
<evidence type="ECO:0000313" key="3">
    <source>
        <dbReference type="Proteomes" id="UP000680866"/>
    </source>
</evidence>
<keyword evidence="3" id="KW-1185">Reference proteome</keyword>
<dbReference type="RefSeq" id="WP_212825213.1">
    <property type="nucleotide sequence ID" value="NZ_AP023359.1"/>
</dbReference>
<keyword evidence="1" id="KW-0472">Membrane</keyword>
<keyword evidence="1" id="KW-0812">Transmembrane</keyword>
<keyword evidence="1" id="KW-1133">Transmembrane helix</keyword>
<evidence type="ECO:0000256" key="1">
    <source>
        <dbReference type="SAM" id="Phobius"/>
    </source>
</evidence>
<organism evidence="2 3">
    <name type="scientific">Polymorphospora rubra</name>
    <dbReference type="NCBI Taxonomy" id="338584"/>
    <lineage>
        <taxon>Bacteria</taxon>
        <taxon>Bacillati</taxon>
        <taxon>Actinomycetota</taxon>
        <taxon>Actinomycetes</taxon>
        <taxon>Micromonosporales</taxon>
        <taxon>Micromonosporaceae</taxon>
        <taxon>Polymorphospora</taxon>
    </lineage>
</organism>
<dbReference type="KEGG" id="pry:Prubr_26580"/>
<feature type="transmembrane region" description="Helical" evidence="1">
    <location>
        <begin position="12"/>
        <end position="40"/>
    </location>
</feature>
<protein>
    <submittedName>
        <fullName evidence="2">Uncharacterized protein</fullName>
    </submittedName>
</protein>
<dbReference type="Proteomes" id="UP000680866">
    <property type="component" value="Chromosome"/>
</dbReference>
<dbReference type="EMBL" id="AP023359">
    <property type="protein sequence ID" value="BCJ65637.1"/>
    <property type="molecule type" value="Genomic_DNA"/>
</dbReference>